<dbReference type="PANTHER" id="PTHR46505:SF1">
    <property type="entry name" value="OXIDOREDUCTASE NAD-BINDING DOMAIN-CONTAINING PROTEIN 1"/>
    <property type="match status" value="1"/>
</dbReference>
<dbReference type="EMBL" id="CAJVCH010026011">
    <property type="protein sequence ID" value="CAG7699672.1"/>
    <property type="molecule type" value="Genomic_DNA"/>
</dbReference>
<dbReference type="GO" id="GO:0005739">
    <property type="term" value="C:mitochondrion"/>
    <property type="evidence" value="ECO:0007669"/>
    <property type="project" value="TreeGrafter"/>
</dbReference>
<comment type="caution">
    <text evidence="5">The sequence shown here is derived from an EMBL/GenBank/DDBJ whole genome shotgun (WGS) entry which is preliminary data.</text>
</comment>
<accession>A0A8J2NLX4</accession>
<evidence type="ECO:0000256" key="2">
    <source>
        <dbReference type="ARBA" id="ARBA00023027"/>
    </source>
</evidence>
<dbReference type="PROSITE" id="PS51384">
    <property type="entry name" value="FAD_FR"/>
    <property type="match status" value="1"/>
</dbReference>
<dbReference type="InterPro" id="IPR017927">
    <property type="entry name" value="FAD-bd_FR_type"/>
</dbReference>
<proteinExistence type="predicted"/>
<keyword evidence="1" id="KW-0560">Oxidoreductase</keyword>
<gene>
    <name evidence="5" type="ORF">AFUS01_LOCUS4193</name>
</gene>
<evidence type="ECO:0000313" key="6">
    <source>
        <dbReference type="Proteomes" id="UP000708208"/>
    </source>
</evidence>
<dbReference type="GO" id="GO:0016491">
    <property type="term" value="F:oxidoreductase activity"/>
    <property type="evidence" value="ECO:0007669"/>
    <property type="project" value="UniProtKB-KW"/>
</dbReference>
<dbReference type="OrthoDB" id="436496at2759"/>
<evidence type="ECO:0000313" key="5">
    <source>
        <dbReference type="EMBL" id="CAG7699672.1"/>
    </source>
</evidence>
<keyword evidence="6" id="KW-1185">Reference proteome</keyword>
<dbReference type="Proteomes" id="UP000708208">
    <property type="component" value="Unassembled WGS sequence"/>
</dbReference>
<protein>
    <recommendedName>
        <fullName evidence="3">Oxidoreductase NAD-binding domain-containing protein 1</fullName>
    </recommendedName>
</protein>
<name>A0A8J2NLX4_9HEXA</name>
<evidence type="ECO:0000256" key="3">
    <source>
        <dbReference type="ARBA" id="ARBA00040516"/>
    </source>
</evidence>
<evidence type="ECO:0000256" key="1">
    <source>
        <dbReference type="ARBA" id="ARBA00023002"/>
    </source>
</evidence>
<feature type="domain" description="FAD-binding FR-type" evidence="4">
    <location>
        <begin position="49"/>
        <end position="164"/>
    </location>
</feature>
<dbReference type="InterPro" id="IPR052128">
    <property type="entry name" value="Oxidoreductase_NAD-binding"/>
</dbReference>
<keyword evidence="2" id="KW-0520">NAD</keyword>
<dbReference type="Pfam" id="PF00175">
    <property type="entry name" value="NAD_binding_1"/>
    <property type="match status" value="1"/>
</dbReference>
<dbReference type="InterPro" id="IPR001433">
    <property type="entry name" value="OxRdtase_FAD/NAD-bd"/>
</dbReference>
<reference evidence="5" key="1">
    <citation type="submission" date="2021-06" db="EMBL/GenBank/DDBJ databases">
        <authorList>
            <person name="Hodson N. C."/>
            <person name="Mongue J. A."/>
            <person name="Jaron S. K."/>
        </authorList>
    </citation>
    <scope>NUCLEOTIDE SEQUENCE</scope>
</reference>
<sequence length="291" mass="32093">MIGKVASLVFVSSAKAGIGRTFGNLNMSTTTYLPTRDHMVVTKGKRRNDTIHSAVVVSLQDVSPTTKAFDLQVGKTADGEGFFFSPGQWLDVFIPGLEVIGGFSLTSTPKQLVLTGRVSLAVKYSTWPPAHWFHTECTVGSELNIRCGGDFVLPENPNGDLVFLAGGVGINPIASMIFHLMEINYEHSITLLYTAKTEQELLFKARFDELQLRYPKFCAHYFVTEETSGANEPAGVQSGFQKRRIVGADFKNHSDSSVILFVCGPPSLIDLAKSQSNMYHQIKFEEWWTSA</sequence>
<dbReference type="CDD" id="cd00322">
    <property type="entry name" value="FNR_like"/>
    <property type="match status" value="1"/>
</dbReference>
<evidence type="ECO:0000259" key="4">
    <source>
        <dbReference type="PROSITE" id="PS51384"/>
    </source>
</evidence>
<organism evidence="5 6">
    <name type="scientific">Allacma fusca</name>
    <dbReference type="NCBI Taxonomy" id="39272"/>
    <lineage>
        <taxon>Eukaryota</taxon>
        <taxon>Metazoa</taxon>
        <taxon>Ecdysozoa</taxon>
        <taxon>Arthropoda</taxon>
        <taxon>Hexapoda</taxon>
        <taxon>Collembola</taxon>
        <taxon>Symphypleona</taxon>
        <taxon>Sminthuridae</taxon>
        <taxon>Allacma</taxon>
    </lineage>
</organism>
<dbReference type="AlphaFoldDB" id="A0A8J2NLX4"/>
<dbReference type="PANTHER" id="PTHR46505">
    <property type="entry name" value="OXIDOREDUCTASE NAD-BINDING DOMAIN-CONTAINING PROTEIN 1"/>
    <property type="match status" value="1"/>
</dbReference>